<organism evidence="9 10">
    <name type="scientific">Sulfobacillus benefaciens</name>
    <dbReference type="NCBI Taxonomy" id="453960"/>
    <lineage>
        <taxon>Bacteria</taxon>
        <taxon>Bacillati</taxon>
        <taxon>Bacillota</taxon>
        <taxon>Clostridia</taxon>
        <taxon>Eubacteriales</taxon>
        <taxon>Clostridiales Family XVII. Incertae Sedis</taxon>
        <taxon>Sulfobacillus</taxon>
    </lineage>
</organism>
<accession>A0A2T2X7A5</accession>
<dbReference type="InterPro" id="IPR015366">
    <property type="entry name" value="S53_propep"/>
</dbReference>
<dbReference type="Pfam" id="PF00082">
    <property type="entry name" value="Peptidase_S8"/>
    <property type="match status" value="1"/>
</dbReference>
<dbReference type="InterPro" id="IPR050819">
    <property type="entry name" value="Tripeptidyl-peptidase_I"/>
</dbReference>
<evidence type="ECO:0000256" key="7">
    <source>
        <dbReference type="ARBA" id="ARBA00023145"/>
    </source>
</evidence>
<dbReference type="InterPro" id="IPR023828">
    <property type="entry name" value="Peptidase_S8_Ser-AS"/>
</dbReference>
<feature type="domain" description="Peptidase S53" evidence="8">
    <location>
        <begin position="165"/>
        <end position="525"/>
    </location>
</feature>
<keyword evidence="6" id="KW-0106">Calcium</keyword>
<dbReference type="Gene3D" id="3.40.50.200">
    <property type="entry name" value="Peptidase S8/S53 domain"/>
    <property type="match status" value="1"/>
</dbReference>
<evidence type="ECO:0000256" key="1">
    <source>
        <dbReference type="ARBA" id="ARBA00001913"/>
    </source>
</evidence>
<dbReference type="GO" id="GO:0004252">
    <property type="term" value="F:serine-type endopeptidase activity"/>
    <property type="evidence" value="ECO:0007669"/>
    <property type="project" value="InterPro"/>
</dbReference>
<dbReference type="PROSITE" id="PS51695">
    <property type="entry name" value="SEDOLISIN"/>
    <property type="match status" value="1"/>
</dbReference>
<dbReference type="AlphaFoldDB" id="A0A2T2X7A5"/>
<dbReference type="InterPro" id="IPR030400">
    <property type="entry name" value="Sedolisin_dom"/>
</dbReference>
<name>A0A2T2X7A5_9FIRM</name>
<dbReference type="SUPFAM" id="SSF52743">
    <property type="entry name" value="Subtilisin-like"/>
    <property type="match status" value="1"/>
</dbReference>
<evidence type="ECO:0000256" key="3">
    <source>
        <dbReference type="ARBA" id="ARBA00022723"/>
    </source>
</evidence>
<dbReference type="SUPFAM" id="SSF54897">
    <property type="entry name" value="Protease propeptides/inhibitors"/>
    <property type="match status" value="1"/>
</dbReference>
<dbReference type="InterPro" id="IPR000209">
    <property type="entry name" value="Peptidase_S8/S53_dom"/>
</dbReference>
<dbReference type="Proteomes" id="UP000242699">
    <property type="component" value="Unassembled WGS sequence"/>
</dbReference>
<dbReference type="SMART" id="SM00944">
    <property type="entry name" value="Pro-kuma_activ"/>
    <property type="match status" value="1"/>
</dbReference>
<evidence type="ECO:0000256" key="6">
    <source>
        <dbReference type="ARBA" id="ARBA00022837"/>
    </source>
</evidence>
<keyword evidence="7" id="KW-0865">Zymogen</keyword>
<keyword evidence="2" id="KW-0645">Protease</keyword>
<evidence type="ECO:0000313" key="9">
    <source>
        <dbReference type="EMBL" id="PSR30372.1"/>
    </source>
</evidence>
<dbReference type="EMBL" id="PXYT01000011">
    <property type="protein sequence ID" value="PSR30372.1"/>
    <property type="molecule type" value="Genomic_DNA"/>
</dbReference>
<dbReference type="GO" id="GO:0046872">
    <property type="term" value="F:metal ion binding"/>
    <property type="evidence" value="ECO:0007669"/>
    <property type="project" value="UniProtKB-KW"/>
</dbReference>
<keyword evidence="4" id="KW-0378">Hydrolase</keyword>
<comment type="cofactor">
    <cofactor evidence="1">
        <name>Ca(2+)</name>
        <dbReference type="ChEBI" id="CHEBI:29108"/>
    </cofactor>
</comment>
<dbReference type="PROSITE" id="PS00138">
    <property type="entry name" value="SUBTILASE_SER"/>
    <property type="match status" value="1"/>
</dbReference>
<dbReference type="GO" id="GO:0006508">
    <property type="term" value="P:proteolysis"/>
    <property type="evidence" value="ECO:0007669"/>
    <property type="project" value="UniProtKB-KW"/>
</dbReference>
<gene>
    <name evidence="9" type="ORF">C7B43_06565</name>
</gene>
<evidence type="ECO:0000256" key="4">
    <source>
        <dbReference type="ARBA" id="ARBA00022801"/>
    </source>
</evidence>
<sequence>MTEELVKIPGHLLPREPAQAYLPPKDKERVIKWTCVFQPRQEDELEQRLLRQEAPLTREELHRTFGPDPDLVRRAENWLTRLGVQSLGYDGFVLKLKGTMQQIEETLGITWGEKDGFFMPLTDPMVPEWLKPAIIGFVGLENVSRLHPRFRSPSRREQLANNGQGFFPQDIQTAYQFPGQWDGSGMTIGLLEFSNGYNPHDVTTFWSQFGIPAPSLIFVSVDGTPNDNGVHGYDMEATLDVEWSGAMAPGANLVVYESSAGTSDTSFALSVLHALHYAYQDTLNHPNVLSISYGDGETRFPVVTMRAWDQMARNAAAVGITIFVASGDEGAYGLHGPGRKICHVDAPANCPHMVAAGGTHLVLDTQGHIAIETGWTDTNHNGASGGGISQVFSVPVYQEAITLPVKPGFHPGRGVPDVALNADPDTGYAIFFQGAWTVVGGTSAASPIWAALMAIINQVRAQQRKPVQGYLNPALYGLDHASTFHAITVGNNSYDGVIGYQCTPGWNAVTGWGSPVARALANSLS</sequence>
<evidence type="ECO:0000313" key="10">
    <source>
        <dbReference type="Proteomes" id="UP000242699"/>
    </source>
</evidence>
<evidence type="ECO:0000259" key="8">
    <source>
        <dbReference type="PROSITE" id="PS51695"/>
    </source>
</evidence>
<reference evidence="9 10" key="1">
    <citation type="journal article" date="2014" name="BMC Genomics">
        <title>Comparison of environmental and isolate Sulfobacillus genomes reveals diverse carbon, sulfur, nitrogen, and hydrogen metabolisms.</title>
        <authorList>
            <person name="Justice N.B."/>
            <person name="Norman A."/>
            <person name="Brown C.T."/>
            <person name="Singh A."/>
            <person name="Thomas B.C."/>
            <person name="Banfield J.F."/>
        </authorList>
    </citation>
    <scope>NUCLEOTIDE SEQUENCE [LARGE SCALE GENOMIC DNA]</scope>
    <source>
        <strain evidence="9">AMDSBA1</strain>
    </source>
</reference>
<dbReference type="CDD" id="cd04056">
    <property type="entry name" value="Peptidases_S53"/>
    <property type="match status" value="1"/>
</dbReference>
<evidence type="ECO:0000256" key="5">
    <source>
        <dbReference type="ARBA" id="ARBA00022825"/>
    </source>
</evidence>
<comment type="caution">
    <text evidence="9">The sequence shown here is derived from an EMBL/GenBank/DDBJ whole genome shotgun (WGS) entry which is preliminary data.</text>
</comment>
<dbReference type="Pfam" id="PF09286">
    <property type="entry name" value="Pro-kuma_activ"/>
    <property type="match status" value="1"/>
</dbReference>
<keyword evidence="3" id="KW-0479">Metal-binding</keyword>
<dbReference type="GO" id="GO:0008240">
    <property type="term" value="F:tripeptidyl-peptidase activity"/>
    <property type="evidence" value="ECO:0007669"/>
    <property type="project" value="TreeGrafter"/>
</dbReference>
<dbReference type="PANTHER" id="PTHR14218:SF15">
    <property type="entry name" value="TRIPEPTIDYL-PEPTIDASE 1"/>
    <property type="match status" value="1"/>
</dbReference>
<proteinExistence type="predicted"/>
<keyword evidence="5" id="KW-0720">Serine protease</keyword>
<evidence type="ECO:0000256" key="2">
    <source>
        <dbReference type="ARBA" id="ARBA00022670"/>
    </source>
</evidence>
<protein>
    <submittedName>
        <fullName evidence="9">Peptidase</fullName>
    </submittedName>
</protein>
<dbReference type="PANTHER" id="PTHR14218">
    <property type="entry name" value="PROTEASE S8 TRIPEPTIDYL PEPTIDASE I CLN2"/>
    <property type="match status" value="1"/>
</dbReference>
<dbReference type="InterPro" id="IPR036852">
    <property type="entry name" value="Peptidase_S8/S53_dom_sf"/>
</dbReference>